<accession>A0A815ABW8</accession>
<organism evidence="1 3">
    <name type="scientific">Rotaria magnacalcarata</name>
    <dbReference type="NCBI Taxonomy" id="392030"/>
    <lineage>
        <taxon>Eukaryota</taxon>
        <taxon>Metazoa</taxon>
        <taxon>Spiralia</taxon>
        <taxon>Gnathifera</taxon>
        <taxon>Rotifera</taxon>
        <taxon>Eurotatoria</taxon>
        <taxon>Bdelloidea</taxon>
        <taxon>Philodinida</taxon>
        <taxon>Philodinidae</taxon>
        <taxon>Rotaria</taxon>
    </lineage>
</organism>
<sequence>MVHRYFWLIEQQHLTKFEDYMTVVGSSDMHSFRSSDANAWTIYTRCMICFCISCIDFAWNECESQQWVDEWTCIPLIPLNTHQVPQALQLAGSSDQMTTSPDFDQVSYLIQQGTYIYVHAMF</sequence>
<proteinExistence type="predicted"/>
<evidence type="ECO:0000313" key="2">
    <source>
        <dbReference type="EMBL" id="CAF5161700.1"/>
    </source>
</evidence>
<gene>
    <name evidence="2" type="ORF">BYL167_LOCUS74782</name>
    <name evidence="1" type="ORF">CJN711_LOCUS14563</name>
</gene>
<dbReference type="Proteomes" id="UP000681967">
    <property type="component" value="Unassembled WGS sequence"/>
</dbReference>
<evidence type="ECO:0000313" key="3">
    <source>
        <dbReference type="Proteomes" id="UP000663855"/>
    </source>
</evidence>
<evidence type="ECO:0000313" key="1">
    <source>
        <dbReference type="EMBL" id="CAF1252615.1"/>
    </source>
</evidence>
<dbReference type="EMBL" id="CAJNOV010006625">
    <property type="protein sequence ID" value="CAF1252615.1"/>
    <property type="molecule type" value="Genomic_DNA"/>
</dbReference>
<dbReference type="AlphaFoldDB" id="A0A815ABW8"/>
<comment type="caution">
    <text evidence="1">The sequence shown here is derived from an EMBL/GenBank/DDBJ whole genome shotgun (WGS) entry which is preliminary data.</text>
</comment>
<reference evidence="1" key="1">
    <citation type="submission" date="2021-02" db="EMBL/GenBank/DDBJ databases">
        <authorList>
            <person name="Nowell W R."/>
        </authorList>
    </citation>
    <scope>NUCLEOTIDE SEQUENCE</scope>
</reference>
<dbReference type="Proteomes" id="UP000663855">
    <property type="component" value="Unassembled WGS sequence"/>
</dbReference>
<name>A0A815ABW8_9BILA</name>
<dbReference type="EMBL" id="CAJOBH010266863">
    <property type="protein sequence ID" value="CAF5161700.1"/>
    <property type="molecule type" value="Genomic_DNA"/>
</dbReference>
<protein>
    <submittedName>
        <fullName evidence="1">Uncharacterized protein</fullName>
    </submittedName>
</protein>